<dbReference type="GO" id="GO:0004055">
    <property type="term" value="F:argininosuccinate synthase activity"/>
    <property type="evidence" value="ECO:0007669"/>
    <property type="project" value="UniProtKB-UniRule"/>
</dbReference>
<reference evidence="13" key="1">
    <citation type="submission" date="2016-10" db="EMBL/GenBank/DDBJ databases">
        <authorList>
            <person name="Varghese N."/>
            <person name="Submissions S."/>
        </authorList>
    </citation>
    <scope>NUCLEOTIDE SEQUENCE [LARGE SCALE GENOMIC DNA]</scope>
    <source>
        <strain evidence="13">CGMCC 1.3431</strain>
    </source>
</reference>
<dbReference type="EC" id="6.3.4.5" evidence="3 9"/>
<dbReference type="InterPro" id="IPR048268">
    <property type="entry name" value="Arginosuc_syn_C"/>
</dbReference>
<proteinExistence type="inferred from homology"/>
<keyword evidence="9" id="KW-0963">Cytoplasm</keyword>
<evidence type="ECO:0000256" key="8">
    <source>
        <dbReference type="ARBA" id="ARBA00022840"/>
    </source>
</evidence>
<feature type="binding site" evidence="9">
    <location>
        <position position="135"/>
    </location>
    <ligand>
        <name>L-citrulline</name>
        <dbReference type="ChEBI" id="CHEBI:57743"/>
    </ligand>
</feature>
<evidence type="ECO:0000256" key="1">
    <source>
        <dbReference type="ARBA" id="ARBA00004967"/>
    </source>
</evidence>
<evidence type="ECO:0000256" key="4">
    <source>
        <dbReference type="ARBA" id="ARBA00022571"/>
    </source>
</evidence>
<dbReference type="GO" id="GO:0000053">
    <property type="term" value="P:argininosuccinate metabolic process"/>
    <property type="evidence" value="ECO:0007669"/>
    <property type="project" value="TreeGrafter"/>
</dbReference>
<dbReference type="InterPro" id="IPR014729">
    <property type="entry name" value="Rossmann-like_a/b/a_fold"/>
</dbReference>
<dbReference type="STRING" id="260084.SAMN02927928_2056"/>
<dbReference type="OrthoDB" id="9801641at2"/>
<feature type="binding site" evidence="9">
    <location>
        <position position="127"/>
    </location>
    <ligand>
        <name>L-aspartate</name>
        <dbReference type="ChEBI" id="CHEBI:29991"/>
    </ligand>
</feature>
<dbReference type="FunFam" id="3.90.1260.10:FF:000007">
    <property type="entry name" value="Argininosuccinate synthase"/>
    <property type="match status" value="1"/>
</dbReference>
<keyword evidence="8 9" id="KW-0067">ATP-binding</keyword>
<dbReference type="InterPro" id="IPR024074">
    <property type="entry name" value="AS_cat/multimer_dom_body"/>
</dbReference>
<comment type="subcellular location">
    <subcellularLocation>
        <location evidence="9">Cytoplasm</location>
    </subcellularLocation>
</comment>
<evidence type="ECO:0000256" key="6">
    <source>
        <dbReference type="ARBA" id="ARBA00022605"/>
    </source>
</evidence>
<evidence type="ECO:0000259" key="11">
    <source>
        <dbReference type="Pfam" id="PF20979"/>
    </source>
</evidence>
<dbReference type="Proteomes" id="UP000199150">
    <property type="component" value="Unassembled WGS sequence"/>
</dbReference>
<evidence type="ECO:0000259" key="10">
    <source>
        <dbReference type="Pfam" id="PF00764"/>
    </source>
</evidence>
<dbReference type="CDD" id="cd01999">
    <property type="entry name" value="ASS"/>
    <property type="match status" value="1"/>
</dbReference>
<dbReference type="InterPro" id="IPR048267">
    <property type="entry name" value="Arginosuc_syn_N"/>
</dbReference>
<dbReference type="SUPFAM" id="SSF52402">
    <property type="entry name" value="Adenine nucleotide alpha hydrolases-like"/>
    <property type="match status" value="1"/>
</dbReference>
<name>A0A1G4RNS3_9CAUL</name>
<comment type="similarity">
    <text evidence="9">Belongs to the argininosuccinate synthase family. Type 1 subfamily.</text>
</comment>
<organism evidence="12 13">
    <name type="scientific">Asticcacaulis taihuensis</name>
    <dbReference type="NCBI Taxonomy" id="260084"/>
    <lineage>
        <taxon>Bacteria</taxon>
        <taxon>Pseudomonadati</taxon>
        <taxon>Pseudomonadota</taxon>
        <taxon>Alphaproteobacteria</taxon>
        <taxon>Caulobacterales</taxon>
        <taxon>Caulobacteraceae</taxon>
        <taxon>Asticcacaulis</taxon>
    </lineage>
</organism>
<dbReference type="UniPathway" id="UPA00068">
    <property type="reaction ID" value="UER00113"/>
</dbReference>
<dbReference type="AlphaFoldDB" id="A0A1G4RNS3"/>
<dbReference type="Gene3D" id="3.40.50.620">
    <property type="entry name" value="HUPs"/>
    <property type="match status" value="1"/>
</dbReference>
<feature type="binding site" evidence="9">
    <location>
        <begin position="15"/>
        <end position="23"/>
    </location>
    <ligand>
        <name>ATP</name>
        <dbReference type="ChEBI" id="CHEBI:30616"/>
    </ligand>
</feature>
<evidence type="ECO:0000256" key="3">
    <source>
        <dbReference type="ARBA" id="ARBA00012286"/>
    </source>
</evidence>
<evidence type="ECO:0000313" key="13">
    <source>
        <dbReference type="Proteomes" id="UP000199150"/>
    </source>
</evidence>
<evidence type="ECO:0000313" key="12">
    <source>
        <dbReference type="EMBL" id="SCW57809.1"/>
    </source>
</evidence>
<accession>A0A1G4RNS3</accession>
<evidence type="ECO:0000256" key="7">
    <source>
        <dbReference type="ARBA" id="ARBA00022741"/>
    </source>
</evidence>
<sequence length="411" mass="45459">MSASDQKPVKKVVLAYSGGLDTSIILKWLQTEYGAEVVTFTADLGQGGEIEPARAKALAAGVKPENIFIEDVREEFVKDYVFPMFRANTVYEGQYLLGTSIARPLIAKKQIEIARKTGADAVSHGATGKGNDQVRFELGYYGLEPDIRVIAPWREWDFKSREALLDFAEKHQIQIAKDKRGDAPFSVDANLLHSSSEGKVLEDPAVEAPEFVYQRTISPEAAPDKPTVFTIDFERGDPVAINGVALSPAALLTKLNELGHDNGVGRLDLVENRFVGMKSRGVYETPGGTILLAAHRGIESITLDRGAMHLKDELMPKYASLVYNGFWFSPEREMLQAAIDYSQAKVTGRVTIKLYKGNVTITGRESPYSLYDQDLVTFEEGKVAYDHRDAAGFIKLNALRLRVAAKRDRRG</sequence>
<dbReference type="Pfam" id="PF20979">
    <property type="entry name" value="Arginosuc_syn_C"/>
    <property type="match status" value="1"/>
</dbReference>
<feature type="domain" description="Arginosuccinate synthase-like N-terminal" evidence="10">
    <location>
        <begin position="11"/>
        <end position="173"/>
    </location>
</feature>
<feature type="binding site" evidence="9">
    <location>
        <position position="131"/>
    </location>
    <ligand>
        <name>L-aspartate</name>
        <dbReference type="ChEBI" id="CHEBI:29991"/>
    </ligand>
</feature>
<dbReference type="GO" id="GO:0006526">
    <property type="term" value="P:L-arginine biosynthetic process"/>
    <property type="evidence" value="ECO:0007669"/>
    <property type="project" value="UniProtKB-UniRule"/>
</dbReference>
<dbReference type="RefSeq" id="WP_090647228.1">
    <property type="nucleotide sequence ID" value="NZ_CBCRYE010000006.1"/>
</dbReference>
<feature type="binding site" evidence="9">
    <location>
        <position position="132"/>
    </location>
    <ligand>
        <name>L-aspartate</name>
        <dbReference type="ChEBI" id="CHEBI:29991"/>
    </ligand>
</feature>
<dbReference type="NCBIfam" id="NF001770">
    <property type="entry name" value="PRK00509.1"/>
    <property type="match status" value="1"/>
</dbReference>
<protein>
    <recommendedName>
        <fullName evidence="3 9">Argininosuccinate synthase</fullName>
        <ecNumber evidence="3 9">6.3.4.5</ecNumber>
    </recommendedName>
    <alternativeName>
        <fullName evidence="9">Citrulline--aspartate ligase</fullName>
    </alternativeName>
</protein>
<evidence type="ECO:0000256" key="5">
    <source>
        <dbReference type="ARBA" id="ARBA00022598"/>
    </source>
</evidence>
<dbReference type="InterPro" id="IPR023434">
    <property type="entry name" value="Arginosuc_synth_type_1_subfam"/>
</dbReference>
<dbReference type="PROSITE" id="PS00564">
    <property type="entry name" value="ARGININOSUCCIN_SYN_1"/>
    <property type="match status" value="1"/>
</dbReference>
<feature type="binding site" evidence="9">
    <location>
        <position position="283"/>
    </location>
    <ligand>
        <name>L-citrulline</name>
        <dbReference type="ChEBI" id="CHEBI:57743"/>
    </ligand>
</feature>
<gene>
    <name evidence="9" type="primary">argG</name>
    <name evidence="12" type="ORF">SAMN02927928_2056</name>
</gene>
<comment type="pathway">
    <text evidence="1 9">Amino-acid biosynthesis; L-arginine biosynthesis; L-arginine from L-ornithine and carbamoyl phosphate: step 2/3.</text>
</comment>
<feature type="domain" description="Arginosuccinate synthase C-terminal" evidence="11">
    <location>
        <begin position="185"/>
        <end position="403"/>
    </location>
</feature>
<dbReference type="PROSITE" id="PS00565">
    <property type="entry name" value="ARGININOSUCCIN_SYN_2"/>
    <property type="match status" value="1"/>
</dbReference>
<keyword evidence="13" id="KW-1185">Reference proteome</keyword>
<dbReference type="GO" id="GO:0000050">
    <property type="term" value="P:urea cycle"/>
    <property type="evidence" value="ECO:0007669"/>
    <property type="project" value="TreeGrafter"/>
</dbReference>
<evidence type="ECO:0000256" key="9">
    <source>
        <dbReference type="HAMAP-Rule" id="MF_00005"/>
    </source>
</evidence>
<dbReference type="FunFam" id="3.40.50.620:FF:000019">
    <property type="entry name" value="Argininosuccinate synthase"/>
    <property type="match status" value="1"/>
</dbReference>
<comment type="subunit">
    <text evidence="2 9">Homotetramer.</text>
</comment>
<dbReference type="PANTHER" id="PTHR11587">
    <property type="entry name" value="ARGININOSUCCINATE SYNTHASE"/>
    <property type="match status" value="1"/>
</dbReference>
<feature type="binding site" evidence="9">
    <location>
        <position position="95"/>
    </location>
    <ligand>
        <name>L-citrulline</name>
        <dbReference type="ChEBI" id="CHEBI:57743"/>
    </ligand>
</feature>
<keyword evidence="6 9" id="KW-0028">Amino-acid biosynthesis</keyword>
<feature type="binding site" evidence="9">
    <location>
        <position position="195"/>
    </location>
    <ligand>
        <name>L-citrulline</name>
        <dbReference type="ChEBI" id="CHEBI:57743"/>
    </ligand>
</feature>
<feature type="binding site" evidence="9">
    <location>
        <position position="186"/>
    </location>
    <ligand>
        <name>L-citrulline</name>
        <dbReference type="ChEBI" id="CHEBI:57743"/>
    </ligand>
</feature>
<dbReference type="GO" id="GO:0005737">
    <property type="term" value="C:cytoplasm"/>
    <property type="evidence" value="ECO:0007669"/>
    <property type="project" value="UniProtKB-SubCell"/>
</dbReference>
<dbReference type="HAMAP" id="MF_00005">
    <property type="entry name" value="Arg_succ_synth_type1"/>
    <property type="match status" value="1"/>
</dbReference>
<feature type="binding site" evidence="9">
    <location>
        <position position="42"/>
    </location>
    <ligand>
        <name>ATP</name>
        <dbReference type="ChEBI" id="CHEBI:30616"/>
    </ligand>
</feature>
<dbReference type="Pfam" id="PF00764">
    <property type="entry name" value="Arginosuc_synth"/>
    <property type="match status" value="1"/>
</dbReference>
<dbReference type="EMBL" id="FMTS01000002">
    <property type="protein sequence ID" value="SCW57809.1"/>
    <property type="molecule type" value="Genomic_DNA"/>
</dbReference>
<feature type="binding site" evidence="9">
    <location>
        <position position="125"/>
    </location>
    <ligand>
        <name>ATP</name>
        <dbReference type="ChEBI" id="CHEBI:30616"/>
    </ligand>
</feature>
<keyword evidence="4 9" id="KW-0055">Arginine biosynthesis</keyword>
<dbReference type="Gene3D" id="3.90.1260.10">
    <property type="entry name" value="Argininosuccinate synthetase, chain A, domain 2"/>
    <property type="match status" value="1"/>
</dbReference>
<dbReference type="NCBIfam" id="TIGR00032">
    <property type="entry name" value="argG"/>
    <property type="match status" value="1"/>
</dbReference>
<dbReference type="GO" id="GO:0005524">
    <property type="term" value="F:ATP binding"/>
    <property type="evidence" value="ECO:0007669"/>
    <property type="project" value="UniProtKB-UniRule"/>
</dbReference>
<dbReference type="PANTHER" id="PTHR11587:SF2">
    <property type="entry name" value="ARGININOSUCCINATE SYNTHASE"/>
    <property type="match status" value="1"/>
</dbReference>
<dbReference type="InterPro" id="IPR001518">
    <property type="entry name" value="Arginosuc_synth"/>
</dbReference>
<dbReference type="Gene3D" id="1.20.5.470">
    <property type="entry name" value="Single helix bin"/>
    <property type="match status" value="1"/>
</dbReference>
<keyword evidence="5 9" id="KW-0436">Ligase</keyword>
<feature type="binding site" evidence="9">
    <location>
        <position position="131"/>
    </location>
    <ligand>
        <name>L-citrulline</name>
        <dbReference type="ChEBI" id="CHEBI:57743"/>
    </ligand>
</feature>
<feature type="binding site" evidence="9">
    <location>
        <position position="271"/>
    </location>
    <ligand>
        <name>L-citrulline</name>
        <dbReference type="ChEBI" id="CHEBI:57743"/>
    </ligand>
</feature>
<dbReference type="SUPFAM" id="SSF69864">
    <property type="entry name" value="Argininosuccinate synthetase, C-terminal domain"/>
    <property type="match status" value="1"/>
</dbReference>
<feature type="binding site" evidence="9">
    <location>
        <position position="100"/>
    </location>
    <ligand>
        <name>L-citrulline</name>
        <dbReference type="ChEBI" id="CHEBI:57743"/>
    </ligand>
</feature>
<keyword evidence="7 9" id="KW-0547">Nucleotide-binding</keyword>
<dbReference type="InterPro" id="IPR018223">
    <property type="entry name" value="Arginosuc_synth_CS"/>
</dbReference>
<evidence type="ECO:0000256" key="2">
    <source>
        <dbReference type="ARBA" id="ARBA00011881"/>
    </source>
</evidence>
<comment type="catalytic activity">
    <reaction evidence="9">
        <text>L-citrulline + L-aspartate + ATP = 2-(N(omega)-L-arginino)succinate + AMP + diphosphate + H(+)</text>
        <dbReference type="Rhea" id="RHEA:10932"/>
        <dbReference type="ChEBI" id="CHEBI:15378"/>
        <dbReference type="ChEBI" id="CHEBI:29991"/>
        <dbReference type="ChEBI" id="CHEBI:30616"/>
        <dbReference type="ChEBI" id="CHEBI:33019"/>
        <dbReference type="ChEBI" id="CHEBI:57472"/>
        <dbReference type="ChEBI" id="CHEBI:57743"/>
        <dbReference type="ChEBI" id="CHEBI:456215"/>
        <dbReference type="EC" id="6.3.4.5"/>
    </reaction>
</comment>